<evidence type="ECO:0000313" key="5">
    <source>
        <dbReference type="Proteomes" id="UP000509222"/>
    </source>
</evidence>
<dbReference type="InterPro" id="IPR006016">
    <property type="entry name" value="UspA"/>
</dbReference>
<organism evidence="4 5">
    <name type="scientific">Planococcus glaciei</name>
    <dbReference type="NCBI Taxonomy" id="459472"/>
    <lineage>
        <taxon>Bacteria</taxon>
        <taxon>Bacillati</taxon>
        <taxon>Bacillota</taxon>
        <taxon>Bacilli</taxon>
        <taxon>Bacillales</taxon>
        <taxon>Caryophanaceae</taxon>
        <taxon>Planococcus</taxon>
    </lineage>
</organism>
<dbReference type="Gene3D" id="3.40.50.620">
    <property type="entry name" value="HUPs"/>
    <property type="match status" value="1"/>
</dbReference>
<dbReference type="PRINTS" id="PR01438">
    <property type="entry name" value="UNVRSLSTRESS"/>
</dbReference>
<keyword evidence="5" id="KW-1185">Reference proteome</keyword>
<proteinExistence type="inferred from homology"/>
<sequence>MALEYQHLLLAVDGSREAEWAFKKSIEIARRNNAKLNIVHVVDSRPFTGVEVYDPSLEEHAFKLGKELLAQYKKEAEQTDIPDVNVILAIGSPKYLITGEIAKQVNADLIICGATGLNAIQRFIIGSVSEHIVRESRCDVLVVRTKDHAKANS</sequence>
<dbReference type="InterPro" id="IPR014729">
    <property type="entry name" value="Rossmann-like_a/b/a_fold"/>
</dbReference>
<dbReference type="PANTHER" id="PTHR46268:SF6">
    <property type="entry name" value="UNIVERSAL STRESS PROTEIN UP12"/>
    <property type="match status" value="1"/>
</dbReference>
<dbReference type="Pfam" id="PF00582">
    <property type="entry name" value="Usp"/>
    <property type="match status" value="1"/>
</dbReference>
<dbReference type="GO" id="GO:0005737">
    <property type="term" value="C:cytoplasm"/>
    <property type="evidence" value="ECO:0007669"/>
    <property type="project" value="UniProtKB-SubCell"/>
</dbReference>
<evidence type="ECO:0000313" key="4">
    <source>
        <dbReference type="EMBL" id="QKX51962.1"/>
    </source>
</evidence>
<reference evidence="5" key="1">
    <citation type="submission" date="2020-06" db="EMBL/GenBank/DDBJ databases">
        <title>Isolation of Planomicrobium glaciei.</title>
        <authorList>
            <person name="Malisova L."/>
            <person name="Safrankova R."/>
            <person name="Jakubu V."/>
            <person name="Spanelova P."/>
        </authorList>
    </citation>
    <scope>NUCLEOTIDE SEQUENCE [LARGE SCALE GENOMIC DNA]</scope>
    <source>
        <strain evidence="5">NRL-ATB46093</strain>
    </source>
</reference>
<dbReference type="EMBL" id="CP051177">
    <property type="protein sequence ID" value="QKX51962.1"/>
    <property type="molecule type" value="Genomic_DNA"/>
</dbReference>
<comment type="similarity">
    <text evidence="1 2">Belongs to the universal stress protein A family.</text>
</comment>
<gene>
    <name evidence="4" type="ORF">HF394_16020</name>
</gene>
<keyword evidence="2" id="KW-0963">Cytoplasm</keyword>
<accession>A0A7H8QEL2</accession>
<dbReference type="InterPro" id="IPR006015">
    <property type="entry name" value="Universal_stress_UspA"/>
</dbReference>
<dbReference type="SUPFAM" id="SSF52402">
    <property type="entry name" value="Adenine nucleotide alpha hydrolases-like"/>
    <property type="match status" value="1"/>
</dbReference>
<dbReference type="AlphaFoldDB" id="A0A7H8QEL2"/>
<feature type="domain" description="UspA" evidence="3">
    <location>
        <begin position="5"/>
        <end position="144"/>
    </location>
</feature>
<dbReference type="PANTHER" id="PTHR46268">
    <property type="entry name" value="STRESS RESPONSE PROTEIN NHAX"/>
    <property type="match status" value="1"/>
</dbReference>
<dbReference type="Proteomes" id="UP000509222">
    <property type="component" value="Chromosome"/>
</dbReference>
<dbReference type="RefSeq" id="WP_036808945.1">
    <property type="nucleotide sequence ID" value="NZ_CP051177.1"/>
</dbReference>
<protein>
    <recommendedName>
        <fullName evidence="2">Universal stress protein</fullName>
    </recommendedName>
</protein>
<evidence type="ECO:0000256" key="1">
    <source>
        <dbReference type="ARBA" id="ARBA00008791"/>
    </source>
</evidence>
<evidence type="ECO:0000256" key="2">
    <source>
        <dbReference type="PIRNR" id="PIRNR006276"/>
    </source>
</evidence>
<name>A0A7H8QEL2_9BACL</name>
<dbReference type="CDD" id="cd00293">
    <property type="entry name" value="USP-like"/>
    <property type="match status" value="1"/>
</dbReference>
<comment type="subcellular location">
    <subcellularLocation>
        <location evidence="2">Cytoplasm</location>
    </subcellularLocation>
</comment>
<evidence type="ECO:0000259" key="3">
    <source>
        <dbReference type="Pfam" id="PF00582"/>
    </source>
</evidence>
<dbReference type="PIRSF" id="PIRSF006276">
    <property type="entry name" value="UspA"/>
    <property type="match status" value="1"/>
</dbReference>